<feature type="compositionally biased region" description="Gly residues" evidence="1">
    <location>
        <begin position="27"/>
        <end position="38"/>
    </location>
</feature>
<name>A0A1X6P0E6_PORUM</name>
<feature type="region of interest" description="Disordered" evidence="1">
    <location>
        <begin position="254"/>
        <end position="308"/>
    </location>
</feature>
<feature type="compositionally biased region" description="Basic residues" evidence="1">
    <location>
        <begin position="1"/>
        <end position="12"/>
    </location>
</feature>
<feature type="compositionally biased region" description="Gly residues" evidence="1">
    <location>
        <begin position="138"/>
        <end position="158"/>
    </location>
</feature>
<protein>
    <submittedName>
        <fullName evidence="2">Uncharacterized protein</fullName>
    </submittedName>
</protein>
<feature type="region of interest" description="Disordered" evidence="1">
    <location>
        <begin position="590"/>
        <end position="613"/>
    </location>
</feature>
<feature type="region of interest" description="Disordered" evidence="1">
    <location>
        <begin position="128"/>
        <end position="160"/>
    </location>
</feature>
<keyword evidence="3" id="KW-1185">Reference proteome</keyword>
<dbReference type="AlphaFoldDB" id="A0A1X6P0E6"/>
<organism evidence="2 3">
    <name type="scientific">Porphyra umbilicalis</name>
    <name type="common">Purple laver</name>
    <name type="synonym">Red alga</name>
    <dbReference type="NCBI Taxonomy" id="2786"/>
    <lineage>
        <taxon>Eukaryota</taxon>
        <taxon>Rhodophyta</taxon>
        <taxon>Bangiophyceae</taxon>
        <taxon>Bangiales</taxon>
        <taxon>Bangiaceae</taxon>
        <taxon>Porphyra</taxon>
    </lineage>
</organism>
<dbReference type="Proteomes" id="UP000218209">
    <property type="component" value="Unassembled WGS sequence"/>
</dbReference>
<feature type="compositionally biased region" description="Low complexity" evidence="1">
    <location>
        <begin position="272"/>
        <end position="293"/>
    </location>
</feature>
<evidence type="ECO:0000313" key="2">
    <source>
        <dbReference type="EMBL" id="OSX74246.1"/>
    </source>
</evidence>
<proteinExistence type="predicted"/>
<feature type="compositionally biased region" description="Gly residues" evidence="1">
    <location>
        <begin position="294"/>
        <end position="304"/>
    </location>
</feature>
<reference evidence="2 3" key="1">
    <citation type="submission" date="2017-03" db="EMBL/GenBank/DDBJ databases">
        <title>WGS assembly of Porphyra umbilicalis.</title>
        <authorList>
            <person name="Brawley S.H."/>
            <person name="Blouin N.A."/>
            <person name="Ficko-Blean E."/>
            <person name="Wheeler G.L."/>
            <person name="Lohr M."/>
            <person name="Goodson H.V."/>
            <person name="Jenkins J.W."/>
            <person name="Blaby-Haas C.E."/>
            <person name="Helliwell K.E."/>
            <person name="Chan C."/>
            <person name="Marriage T."/>
            <person name="Bhattacharya D."/>
            <person name="Klein A.S."/>
            <person name="Badis Y."/>
            <person name="Brodie J."/>
            <person name="Cao Y."/>
            <person name="Collen J."/>
            <person name="Dittami S.M."/>
            <person name="Gachon C.M."/>
            <person name="Green B.R."/>
            <person name="Karpowicz S."/>
            <person name="Kim J.W."/>
            <person name="Kudahl U."/>
            <person name="Lin S."/>
            <person name="Michel G."/>
            <person name="Mittag M."/>
            <person name="Olson B.J."/>
            <person name="Pangilinan J."/>
            <person name="Peng Y."/>
            <person name="Qiu H."/>
            <person name="Shu S."/>
            <person name="Singer J.T."/>
            <person name="Smith A.G."/>
            <person name="Sprecher B.N."/>
            <person name="Wagner V."/>
            <person name="Wang W."/>
            <person name="Wang Z.-Y."/>
            <person name="Yan J."/>
            <person name="Yarish C."/>
            <person name="Zoeuner-Riek S."/>
            <person name="Zhuang Y."/>
            <person name="Zou Y."/>
            <person name="Lindquist E.A."/>
            <person name="Grimwood J."/>
            <person name="Barry K."/>
            <person name="Rokhsar D.S."/>
            <person name="Schmutz J."/>
            <person name="Stiller J.W."/>
            <person name="Grossman A.R."/>
            <person name="Prochnik S.E."/>
        </authorList>
    </citation>
    <scope>NUCLEOTIDE SEQUENCE [LARGE SCALE GENOMIC DNA]</scope>
    <source>
        <strain evidence="2">4086291</strain>
    </source>
</reference>
<accession>A0A1X6P0E6</accession>
<feature type="compositionally biased region" description="Acidic residues" evidence="1">
    <location>
        <begin position="590"/>
        <end position="600"/>
    </location>
</feature>
<feature type="region of interest" description="Disordered" evidence="1">
    <location>
        <begin position="1"/>
        <end position="45"/>
    </location>
</feature>
<feature type="compositionally biased region" description="Low complexity" evidence="1">
    <location>
        <begin position="501"/>
        <end position="520"/>
    </location>
</feature>
<feature type="region of interest" description="Disordered" evidence="1">
    <location>
        <begin position="443"/>
        <end position="464"/>
    </location>
</feature>
<feature type="region of interest" description="Disordered" evidence="1">
    <location>
        <begin position="495"/>
        <end position="526"/>
    </location>
</feature>
<sequence>MRRVTTKYRHGAVPRSGHASQSDGVSGSPGGHGGGGRRGVSDSDGAWRCTAARWGAPTRAWEAPGSALPPGGVLDAEDVALEVLRDDGRVYGGGDGDGGDGPVSKRWDAALACAPWVVVEDVALVGPPRTATKSSTASGGGGGGGSGGGDGGGGGSGGVAVAEKGAEWEVLGRLMLGVPVVEEERWLYGEQTLPPPQLQALETWLSSANVPFSTLQRVSAYLLTSSTAPAPAIDERIRVLAEATTARACLEADGDSGAAVGPEPKKKKKGFKGFSLPGKKAKSSSSLASAKASGSGGTGGGGHLPTGRARVNWEAASSAGAAVRHRAAGGAAAPKLTTPELLAEKRSVEETLARFDAQLAALAAGGGDEDGDMAAMLLPARQELDERLRGLTARLVAGGTVTDVAGAGRGPEATARPQSADIIDGSASTMPMCVEVIRTSPHVSSPVSVADDSDGSERASVDTSVSADAADCAQALRACSYPFFEDRFSPRSVADGSTTTYVSDVDSVGGSSYGSSSDGGPDSELSTLHQRRLASRVSRSSSGLRAATSDLEFIIDLGERGGGDGPRACSPLARHRPQRSRQWTAELCVDDGDMSSDLESEQALSQRRRRHIR</sequence>
<evidence type="ECO:0000256" key="1">
    <source>
        <dbReference type="SAM" id="MobiDB-lite"/>
    </source>
</evidence>
<evidence type="ECO:0000313" key="3">
    <source>
        <dbReference type="Proteomes" id="UP000218209"/>
    </source>
</evidence>
<dbReference type="EMBL" id="KV918957">
    <property type="protein sequence ID" value="OSX74246.1"/>
    <property type="molecule type" value="Genomic_DNA"/>
</dbReference>
<gene>
    <name evidence="2" type="ORF">BU14_0299s0014</name>
</gene>